<feature type="compositionally biased region" description="Polar residues" evidence="1">
    <location>
        <begin position="1"/>
        <end position="19"/>
    </location>
</feature>
<dbReference type="Gene3D" id="3.60.40.10">
    <property type="entry name" value="PPM-type phosphatase domain"/>
    <property type="match status" value="1"/>
</dbReference>
<dbReference type="SUPFAM" id="SSF81606">
    <property type="entry name" value="PP2C-like"/>
    <property type="match status" value="1"/>
</dbReference>
<name>A0ABP9X2N0_9CHLR</name>
<dbReference type="SMART" id="SM00331">
    <property type="entry name" value="PP2C_SIG"/>
    <property type="match status" value="1"/>
</dbReference>
<feature type="domain" description="PPM-type phosphatase" evidence="2">
    <location>
        <begin position="288"/>
        <end position="540"/>
    </location>
</feature>
<keyword evidence="4" id="KW-1185">Reference proteome</keyword>
<dbReference type="SUPFAM" id="SSF56112">
    <property type="entry name" value="Protein kinase-like (PK-like)"/>
    <property type="match status" value="1"/>
</dbReference>
<organism evidence="3 4">
    <name type="scientific">Herpetosiphon gulosus</name>
    <dbReference type="NCBI Taxonomy" id="1973496"/>
    <lineage>
        <taxon>Bacteria</taxon>
        <taxon>Bacillati</taxon>
        <taxon>Chloroflexota</taxon>
        <taxon>Chloroflexia</taxon>
        <taxon>Herpetosiphonales</taxon>
        <taxon>Herpetosiphonaceae</taxon>
        <taxon>Herpetosiphon</taxon>
    </lineage>
</organism>
<dbReference type="PROSITE" id="PS51746">
    <property type="entry name" value="PPM_2"/>
    <property type="match status" value="1"/>
</dbReference>
<proteinExistence type="predicted"/>
<dbReference type="InterPro" id="IPR011009">
    <property type="entry name" value="Kinase-like_dom_sf"/>
</dbReference>
<dbReference type="EMBL" id="BAABRU010000012">
    <property type="protein sequence ID" value="GAA5529670.1"/>
    <property type="molecule type" value="Genomic_DNA"/>
</dbReference>
<dbReference type="Pfam" id="PF13672">
    <property type="entry name" value="PP2C_2"/>
    <property type="match status" value="1"/>
</dbReference>
<dbReference type="InterPro" id="IPR001932">
    <property type="entry name" value="PPM-type_phosphatase-like_dom"/>
</dbReference>
<feature type="region of interest" description="Disordered" evidence="1">
    <location>
        <begin position="1"/>
        <end position="23"/>
    </location>
</feature>
<dbReference type="PANTHER" id="PTHR47992">
    <property type="entry name" value="PROTEIN PHOSPHATASE"/>
    <property type="match status" value="1"/>
</dbReference>
<dbReference type="SMART" id="SM00332">
    <property type="entry name" value="PP2Cc"/>
    <property type="match status" value="1"/>
</dbReference>
<dbReference type="InterPro" id="IPR015655">
    <property type="entry name" value="PP2C"/>
</dbReference>
<evidence type="ECO:0000313" key="4">
    <source>
        <dbReference type="Proteomes" id="UP001428290"/>
    </source>
</evidence>
<dbReference type="RefSeq" id="WP_345723268.1">
    <property type="nucleotide sequence ID" value="NZ_BAABRU010000012.1"/>
</dbReference>
<dbReference type="CDD" id="cd00143">
    <property type="entry name" value="PP2Cc"/>
    <property type="match status" value="1"/>
</dbReference>
<accession>A0ABP9X2N0</accession>
<dbReference type="Gene3D" id="1.10.510.10">
    <property type="entry name" value="Transferase(Phosphotransferase) domain 1"/>
    <property type="match status" value="1"/>
</dbReference>
<reference evidence="3 4" key="1">
    <citation type="submission" date="2024-02" db="EMBL/GenBank/DDBJ databases">
        <title>Herpetosiphon gulosus NBRC 112829.</title>
        <authorList>
            <person name="Ichikawa N."/>
            <person name="Katano-Makiyama Y."/>
            <person name="Hidaka K."/>
        </authorList>
    </citation>
    <scope>NUCLEOTIDE SEQUENCE [LARGE SCALE GENOMIC DNA]</scope>
    <source>
        <strain evidence="3 4">NBRC 112829</strain>
    </source>
</reference>
<gene>
    <name evidence="3" type="ORF">Hgul01_03484</name>
</gene>
<evidence type="ECO:0000313" key="3">
    <source>
        <dbReference type="EMBL" id="GAA5529670.1"/>
    </source>
</evidence>
<evidence type="ECO:0000259" key="2">
    <source>
        <dbReference type="PROSITE" id="PS51746"/>
    </source>
</evidence>
<protein>
    <recommendedName>
        <fullName evidence="2">PPM-type phosphatase domain-containing protein</fullName>
    </recommendedName>
</protein>
<evidence type="ECO:0000256" key="1">
    <source>
        <dbReference type="SAM" id="MobiDB-lite"/>
    </source>
</evidence>
<dbReference type="InterPro" id="IPR036457">
    <property type="entry name" value="PPM-type-like_dom_sf"/>
</dbReference>
<sequence length="548" mass="59223">MSEPTQPMTGGTQPLNPANQPEEHEPFAIGTVLKDVYRVTALLTDTPTLRVYRVALLEPWDHCARCGAALQASDQFCEECGAQVEEQTALLQETPAAQPVGAALLDDLPDDPARAALPTVREVFVGEDSRFAVLPDGTSLVRFDTLLSEPNTFVDQTDAVDIGIQVARALAYLHRNGLALGQLTLADLALTNKREIKLADAGAIRRSLGKGDQLDDVEHLGLVLEKMAGIQRQTRRLDDSNNPSPLDSAFATILSDLRAKRITDASILAQTLETLLAEQATPISLRVRTGYATDVGMIRDHNEDSVLTWDLRLNWDAKPVNVGLYVVADGMGGHEGGEVASGLAITTTAQTLVPTLLDPQLHAGPVSSKHLAELVKQAAFQANQAVYEESVRRKNDMGTTLTMAVVVGDRAIVGNVGDSRTYLYRDGKLQRISKDHSLVQRLIDIGQLDPDDIYTHPQRNAILKSLGDSGDPGTDTFEVQLQPNDALFLCSDGMWEMVRDPKMAALFAEHANPADLCDALIEAGNAGGGEDNISVVVVRFDALPIVEH</sequence>
<dbReference type="Proteomes" id="UP001428290">
    <property type="component" value="Unassembled WGS sequence"/>
</dbReference>
<comment type="caution">
    <text evidence="3">The sequence shown here is derived from an EMBL/GenBank/DDBJ whole genome shotgun (WGS) entry which is preliminary data.</text>
</comment>